<evidence type="ECO:0000313" key="3">
    <source>
        <dbReference type="Proteomes" id="UP000237662"/>
    </source>
</evidence>
<keyword evidence="2" id="KW-0808">Transferase</keyword>
<accession>A0A2S6I9P4</accession>
<reference evidence="2 3" key="1">
    <citation type="submission" date="2018-02" db="EMBL/GenBank/DDBJ databases">
        <title>Genomic Encyclopedia of Archaeal and Bacterial Type Strains, Phase II (KMG-II): from individual species to whole genera.</title>
        <authorList>
            <person name="Goeker M."/>
        </authorList>
    </citation>
    <scope>NUCLEOTIDE SEQUENCE [LARGE SCALE GENOMIC DNA]</scope>
    <source>
        <strain evidence="2 3">DSM 29526</strain>
    </source>
</reference>
<dbReference type="PROSITE" id="PS50206">
    <property type="entry name" value="RHODANESE_3"/>
    <property type="match status" value="2"/>
</dbReference>
<dbReference type="PANTHER" id="PTHR43084">
    <property type="entry name" value="PERSULFIDE DIOXYGENASE ETHE1"/>
    <property type="match status" value="1"/>
</dbReference>
<evidence type="ECO:0000259" key="1">
    <source>
        <dbReference type="PROSITE" id="PS50206"/>
    </source>
</evidence>
<dbReference type="Proteomes" id="UP000237662">
    <property type="component" value="Unassembled WGS sequence"/>
</dbReference>
<evidence type="ECO:0000313" key="2">
    <source>
        <dbReference type="EMBL" id="PPK88220.1"/>
    </source>
</evidence>
<sequence length="475" mass="52667">MTIQRFHDEINDQYSYLIIEQKEAIVVDPSRNAQRYLAYLNEHQLKLVGIALTHRPGSFASGWAELREKTRATVIGASSYRFHGEGHYLHAGRATMFPFGDGSHLQTQPTPGFTADSICLLAMDSDGKVQGIFTGGALLYDGVGYPLPRPEDKNPLHGRKTYVKEMYESLTKHISGFAPKANIYAGFGEAAHFSKMAESRHAQFNLTEAKEESPVLNQKDENAFERYVLADYPFVPAYVQGCLEKNPNGYQSWAKALYPFRELLTEEHRGEALKLPGDMAPASPQNLLLDGEEVLVIDTRHAADFTAGHQPGALNIQADGPFALALGSVVKPGEVFHVIIDEEEKTFGIAESIAKIGYDEQLQGASKWSDAHDTVLPKPLNLDDFKANHVGHYTIVDVRSPEAAEKDTRFYGAINIPYWELRGRAGQVPRDRPVVVHCGDGYASAIGASILRREIGDRVPVYDLGKRIKKFKAGR</sequence>
<dbReference type="PANTHER" id="PTHR43084:SF1">
    <property type="entry name" value="PERSULFIDE DIOXYGENASE ETHE1, MITOCHONDRIAL"/>
    <property type="match status" value="1"/>
</dbReference>
<dbReference type="AlphaFoldDB" id="A0A2S6I9P4"/>
<dbReference type="SUPFAM" id="SSF52821">
    <property type="entry name" value="Rhodanese/Cell cycle control phosphatase"/>
    <property type="match status" value="2"/>
</dbReference>
<dbReference type="GO" id="GO:0050313">
    <property type="term" value="F:sulfur dioxygenase activity"/>
    <property type="evidence" value="ECO:0007669"/>
    <property type="project" value="TreeGrafter"/>
</dbReference>
<dbReference type="InterPro" id="IPR036873">
    <property type="entry name" value="Rhodanese-like_dom_sf"/>
</dbReference>
<dbReference type="GO" id="GO:0070813">
    <property type="term" value="P:hydrogen sulfide metabolic process"/>
    <property type="evidence" value="ECO:0007669"/>
    <property type="project" value="TreeGrafter"/>
</dbReference>
<gene>
    <name evidence="2" type="ORF">CLV84_1185</name>
</gene>
<dbReference type="GO" id="GO:0016740">
    <property type="term" value="F:transferase activity"/>
    <property type="evidence" value="ECO:0007669"/>
    <property type="project" value="UniProtKB-KW"/>
</dbReference>
<dbReference type="GO" id="GO:0006749">
    <property type="term" value="P:glutathione metabolic process"/>
    <property type="evidence" value="ECO:0007669"/>
    <property type="project" value="TreeGrafter"/>
</dbReference>
<name>A0A2S6I9P4_9BACT</name>
<dbReference type="RefSeq" id="WP_104418787.1">
    <property type="nucleotide sequence ID" value="NZ_PTJC01000005.1"/>
</dbReference>
<dbReference type="InterPro" id="IPR036866">
    <property type="entry name" value="RibonucZ/Hydroxyglut_hydro"/>
</dbReference>
<protein>
    <submittedName>
        <fullName evidence="2">Rhodanese-related sulfurtransferase</fullName>
    </submittedName>
</protein>
<feature type="domain" description="Rhodanese" evidence="1">
    <location>
        <begin position="389"/>
        <end position="470"/>
    </location>
</feature>
<dbReference type="InterPro" id="IPR051682">
    <property type="entry name" value="Mito_Persulfide_Diox"/>
</dbReference>
<dbReference type="OrthoDB" id="9800872at2"/>
<dbReference type="InterPro" id="IPR001763">
    <property type="entry name" value="Rhodanese-like_dom"/>
</dbReference>
<keyword evidence="3" id="KW-1185">Reference proteome</keyword>
<proteinExistence type="predicted"/>
<dbReference type="Pfam" id="PF00581">
    <property type="entry name" value="Rhodanese"/>
    <property type="match status" value="1"/>
</dbReference>
<dbReference type="Gene3D" id="3.60.15.10">
    <property type="entry name" value="Ribonuclease Z/Hydroxyacylglutathione hydrolase-like"/>
    <property type="match status" value="1"/>
</dbReference>
<dbReference type="Gene3D" id="3.40.250.10">
    <property type="entry name" value="Rhodanese-like domain"/>
    <property type="match status" value="2"/>
</dbReference>
<feature type="domain" description="Rhodanese" evidence="1">
    <location>
        <begin position="290"/>
        <end position="316"/>
    </location>
</feature>
<dbReference type="CDD" id="cd00158">
    <property type="entry name" value="RHOD"/>
    <property type="match status" value="1"/>
</dbReference>
<dbReference type="EMBL" id="PTJC01000005">
    <property type="protein sequence ID" value="PPK88220.1"/>
    <property type="molecule type" value="Genomic_DNA"/>
</dbReference>
<dbReference type="SUPFAM" id="SSF56281">
    <property type="entry name" value="Metallo-hydrolase/oxidoreductase"/>
    <property type="match status" value="1"/>
</dbReference>
<organism evidence="2 3">
    <name type="scientific">Neolewinella xylanilytica</name>
    <dbReference type="NCBI Taxonomy" id="1514080"/>
    <lineage>
        <taxon>Bacteria</taxon>
        <taxon>Pseudomonadati</taxon>
        <taxon>Bacteroidota</taxon>
        <taxon>Saprospiria</taxon>
        <taxon>Saprospirales</taxon>
        <taxon>Lewinellaceae</taxon>
        <taxon>Neolewinella</taxon>
    </lineage>
</organism>
<comment type="caution">
    <text evidence="2">The sequence shown here is derived from an EMBL/GenBank/DDBJ whole genome shotgun (WGS) entry which is preliminary data.</text>
</comment>